<evidence type="ECO:0000313" key="3">
    <source>
        <dbReference type="EMBL" id="ABX27061.1"/>
    </source>
</evidence>
<dbReference type="HOGENOM" id="CLU_016650_0_0_9"/>
<accession>A8YUX3</accession>
<organism evidence="3 4">
    <name type="scientific">Lactobacillus helveticus (strain DPC 4571)</name>
    <dbReference type="NCBI Taxonomy" id="405566"/>
    <lineage>
        <taxon>Bacteria</taxon>
        <taxon>Bacillati</taxon>
        <taxon>Bacillota</taxon>
        <taxon>Bacilli</taxon>
        <taxon>Lactobacillales</taxon>
        <taxon>Lactobacillaceae</taxon>
        <taxon>Lactobacillus</taxon>
    </lineage>
</organism>
<dbReference type="AlphaFoldDB" id="A8YUX3"/>
<evidence type="ECO:0000256" key="1">
    <source>
        <dbReference type="SAM" id="MobiDB-lite"/>
    </source>
</evidence>
<name>A8YUX3_LACH4</name>
<dbReference type="KEGG" id="lhe:lhv_0979"/>
<feature type="domain" description="Mub B2-like" evidence="2">
    <location>
        <begin position="702"/>
        <end position="798"/>
    </location>
</feature>
<feature type="compositionally biased region" description="Basic and acidic residues" evidence="1">
    <location>
        <begin position="31"/>
        <end position="40"/>
    </location>
</feature>
<dbReference type="InterPro" id="IPR046776">
    <property type="entry name" value="Pectate_lyase_5"/>
</dbReference>
<dbReference type="Pfam" id="PF17966">
    <property type="entry name" value="Muc_B2"/>
    <property type="match status" value="1"/>
</dbReference>
<evidence type="ECO:0000259" key="2">
    <source>
        <dbReference type="Pfam" id="PF17966"/>
    </source>
</evidence>
<dbReference type="EMBL" id="CP000517">
    <property type="protein sequence ID" value="ABX27061.1"/>
    <property type="molecule type" value="Genomic_DNA"/>
</dbReference>
<proteinExistence type="predicted"/>
<dbReference type="Proteomes" id="UP000000790">
    <property type="component" value="Chromosome"/>
</dbReference>
<sequence>MNSIGDQQVQAADNNPAVKPDDAKVAQSESGTKDTTEVTKNDGSVESLEENPDVKKVAATIKPIKKTEETSSTGNENNVEANKSVDQNANSVNKTSEQVAAPNQEEKKATQKPVTSQNQAQSESIQNKKNNTKTDQTGKIKETKTVKLPDTPKTLSLADFTKETKELETKLPNMSEAERKAVADKLLADQKTLSAADQAKLATMISEQADISNGQTEHAHDYSSFLSALRNANASTIVLDNDIDFSNANLKHGLLNLQGGNWERLNNKGIARTVTIQGSKKADGTITELKFGDRYIAFTDDNQSNGQGWHIKLSDLTLQTENVYGPLYFALVGVTNAGQDYVEYHNVTTTTDTKRVFNSDAANVQFSGANVLNSSPENGGAAIYANSVEALDGNTIVNALPDAKTTAGSDGNAAILISAYKSHGNVVIDESANLTVNTDGHYGKQSDNTYDPNRNHDMLGIRYQGAGAQGKSIDEATGGVVRVKKNGSLTINTGTGGSTAIEAGHLDVQDGANVTINSKHDTHLGHAGDHWGPIMLGYADGDNNAEARIGKGANLTIKRISSEAYASMISFGSGMANNGKTFRVEVNGGTLDLQDSAKDVATWQKSWVTNAPRAGMITMWDMVVTTLSSNPEYINLQRKNANQAGSMFRMEGSQNHFYINDPSADYYQKDGNTAATVPVFIITMKMPIIRVDADHPNELVDPSAYSRQINFVVKYDGAGELTPKDNVQTIDFKRTVTASPITGKIIEDGKYTTPWQSDQESFSDVVVPVVPGYHADKKMINGIKSIDSIEKTVNYAPNGRIIPVDPDNKELKDVKQPIYKTSATDATQVESGILLPKVKGYNCNYYARRSRQGYQGNL</sequence>
<feature type="compositionally biased region" description="Polar residues" evidence="1">
    <location>
        <begin position="70"/>
        <end position="98"/>
    </location>
</feature>
<dbReference type="Gene3D" id="2.60.40.4300">
    <property type="match status" value="1"/>
</dbReference>
<feature type="compositionally biased region" description="Polar residues" evidence="1">
    <location>
        <begin position="1"/>
        <end position="13"/>
    </location>
</feature>
<dbReference type="Pfam" id="PF20585">
    <property type="entry name" value="Pectate_lyase_5"/>
    <property type="match status" value="1"/>
</dbReference>
<reference evidence="3 4" key="1">
    <citation type="journal article" date="2008" name="J. Bacteriol.">
        <title>Genome sequence of Lactobacillus helveticus: an organism distinguished by selective gene loss and IS element expansion.</title>
        <authorList>
            <person name="Callanan M."/>
            <person name="Kaleta P."/>
            <person name="O'Callaghan J."/>
            <person name="O'Sullivan O."/>
            <person name="Jordan K."/>
            <person name="McAuliffe O."/>
            <person name="Sangrador-Vegas A."/>
            <person name="Slattery L."/>
            <person name="Fitzgerald G.F."/>
            <person name="Beresford T."/>
            <person name="Ross R.P."/>
        </authorList>
    </citation>
    <scope>NUCLEOTIDE SEQUENCE [LARGE SCALE GENOMIC DNA]</scope>
    <source>
        <strain evidence="3 4">DPC 4571</strain>
    </source>
</reference>
<protein>
    <submittedName>
        <fullName evidence="3">Surface protein</fullName>
    </submittedName>
</protein>
<feature type="compositionally biased region" description="Basic and acidic residues" evidence="1">
    <location>
        <begin position="136"/>
        <end position="147"/>
    </location>
</feature>
<dbReference type="InterPro" id="IPR041495">
    <property type="entry name" value="Mub_B2"/>
</dbReference>
<dbReference type="RefSeq" id="WP_012211766.1">
    <property type="nucleotide sequence ID" value="NC_010080.1"/>
</dbReference>
<feature type="compositionally biased region" description="Polar residues" evidence="1">
    <location>
        <begin position="112"/>
        <end position="135"/>
    </location>
</feature>
<gene>
    <name evidence="3" type="ordered locus">lhv_0979</name>
</gene>
<evidence type="ECO:0000313" key="4">
    <source>
        <dbReference type="Proteomes" id="UP000000790"/>
    </source>
</evidence>
<feature type="region of interest" description="Disordered" evidence="1">
    <location>
        <begin position="1"/>
        <end position="148"/>
    </location>
</feature>